<sequence>MEGITQAARPDVALAAQVYALKKAGEANAALLQALIGAGAEGARVATNKPPHLGQRIDVTA</sequence>
<evidence type="ECO:0008006" key="3">
    <source>
        <dbReference type="Google" id="ProtNLM"/>
    </source>
</evidence>
<comment type="caution">
    <text evidence="1">The sequence shown here is derived from an EMBL/GenBank/DDBJ whole genome shotgun (WGS) entry which is preliminary data.</text>
</comment>
<dbReference type="RefSeq" id="WP_066612990.1">
    <property type="nucleotide sequence ID" value="NZ_LQQU01000025.1"/>
</dbReference>
<accession>A0A165F589</accession>
<dbReference type="STRING" id="1452487.AVW16_12205"/>
<evidence type="ECO:0000313" key="1">
    <source>
        <dbReference type="EMBL" id="KZE31249.1"/>
    </source>
</evidence>
<reference evidence="2" key="1">
    <citation type="submission" date="2016-01" db="EMBL/GenBank/DDBJ databases">
        <title>Draft genome of Chromobacterium sp. F49.</title>
        <authorList>
            <person name="Hong K.W."/>
        </authorList>
    </citation>
    <scope>NUCLEOTIDE SEQUENCE [LARGE SCALE GENOMIC DNA]</scope>
    <source>
        <strain evidence="2">CN10</strain>
    </source>
</reference>
<organism evidence="1 2">
    <name type="scientific">Crenobacter luteus</name>
    <dbReference type="NCBI Taxonomy" id="1452487"/>
    <lineage>
        <taxon>Bacteria</taxon>
        <taxon>Pseudomonadati</taxon>
        <taxon>Pseudomonadota</taxon>
        <taxon>Betaproteobacteria</taxon>
        <taxon>Neisseriales</taxon>
        <taxon>Neisseriaceae</taxon>
        <taxon>Crenobacter</taxon>
    </lineage>
</organism>
<gene>
    <name evidence="1" type="ORF">AVW16_12205</name>
</gene>
<dbReference type="Proteomes" id="UP000076625">
    <property type="component" value="Unassembled WGS sequence"/>
</dbReference>
<name>A0A165F589_9NEIS</name>
<proteinExistence type="predicted"/>
<keyword evidence="2" id="KW-1185">Reference proteome</keyword>
<evidence type="ECO:0000313" key="2">
    <source>
        <dbReference type="Proteomes" id="UP000076625"/>
    </source>
</evidence>
<protein>
    <recommendedName>
        <fullName evidence="3">Motility protein</fullName>
    </recommendedName>
</protein>
<dbReference type="EMBL" id="LQQU01000025">
    <property type="protein sequence ID" value="KZE31249.1"/>
    <property type="molecule type" value="Genomic_DNA"/>
</dbReference>
<dbReference type="AlphaFoldDB" id="A0A165F589"/>